<feature type="domain" description="BIG2" evidence="2">
    <location>
        <begin position="3673"/>
        <end position="3746"/>
    </location>
</feature>
<dbReference type="OrthoDB" id="1652165at2"/>
<proteinExistence type="predicted"/>
<feature type="signal peptide" evidence="1">
    <location>
        <begin position="1"/>
        <end position="20"/>
    </location>
</feature>
<dbReference type="Pfam" id="PF02368">
    <property type="entry name" value="Big_2"/>
    <property type="match status" value="1"/>
</dbReference>
<dbReference type="SUPFAM" id="SSF49373">
    <property type="entry name" value="Invasin/intimin cell-adhesion fragments"/>
    <property type="match status" value="4"/>
</dbReference>
<dbReference type="InterPro" id="IPR008964">
    <property type="entry name" value="Invasin/intimin_cell_adhesion"/>
</dbReference>
<feature type="domain" description="BIG2" evidence="2">
    <location>
        <begin position="2455"/>
        <end position="2530"/>
    </location>
</feature>
<comment type="caution">
    <text evidence="3">The sequence shown here is derived from an EMBL/GenBank/DDBJ whole genome shotgun (WGS) entry which is preliminary data.</text>
</comment>
<feature type="domain" description="BIG2" evidence="2">
    <location>
        <begin position="1976"/>
        <end position="2047"/>
    </location>
</feature>
<dbReference type="Gene3D" id="2.60.40.3080">
    <property type="match status" value="1"/>
</dbReference>
<dbReference type="InterPro" id="IPR026444">
    <property type="entry name" value="Secre_tail"/>
</dbReference>
<dbReference type="Proteomes" id="UP000239872">
    <property type="component" value="Unassembled WGS sequence"/>
</dbReference>
<feature type="domain" description="BIG2" evidence="2">
    <location>
        <begin position="1233"/>
        <end position="1309"/>
    </location>
</feature>
<dbReference type="Gene3D" id="2.60.40.1080">
    <property type="match status" value="5"/>
</dbReference>
<feature type="domain" description="BIG2" evidence="2">
    <location>
        <begin position="1902"/>
        <end position="1973"/>
    </location>
</feature>
<keyword evidence="4" id="KW-1185">Reference proteome</keyword>
<feature type="chain" id="PRO_5015721698" description="BIG2 domain-containing protein" evidence="1">
    <location>
        <begin position="21"/>
        <end position="4751"/>
    </location>
</feature>
<dbReference type="EMBL" id="PPSL01000002">
    <property type="protein sequence ID" value="PQJ11345.1"/>
    <property type="molecule type" value="Genomic_DNA"/>
</dbReference>
<feature type="domain" description="BIG2" evidence="2">
    <location>
        <begin position="1822"/>
        <end position="1899"/>
    </location>
</feature>
<organism evidence="3 4">
    <name type="scientific">Flavipsychrobacter stenotrophus</name>
    <dbReference type="NCBI Taxonomy" id="2077091"/>
    <lineage>
        <taxon>Bacteria</taxon>
        <taxon>Pseudomonadati</taxon>
        <taxon>Bacteroidota</taxon>
        <taxon>Chitinophagia</taxon>
        <taxon>Chitinophagales</taxon>
        <taxon>Chitinophagaceae</taxon>
        <taxon>Flavipsychrobacter</taxon>
    </lineage>
</organism>
<sequence>MKKIYLFLVVSCLTVFTGFAQSSFYSFAQSSTTYTAVTTGDPLYVALLSSWDDGTTSTTIPFAFNVMGTAFAANANVFVSSNGYIEFGGTTNYTYTPNTTNTAGIFTIGANAQDLQYNTTGALPVRKSVLGTSPNRIFVVEWPNCRHYGGTQVWNFQIRLYETSNMIQMVYGSFTGNYATLAGYCGIWGPSATANNWVGRSVLTSGNWNSSSASTSRTSAAVAAMVSQIAGTTLPTSGLTFSYCPAVTATATPATLCEGATLALTANTLTGATYSWSGPNSFNAASQNPSSFTVAPASAGSYIVTAARGNCTVTGTALVTVNPTPSGVASSTGSFTFCSGTAITLSATPSGGTWSVVAGGTGAASVVGATGRYTGTSAGTVTARYTSLAGCAVDQTITVAPLPTTPTVTRSTTYYCSNNVNGPVTLTPAGTGTSFVWAPAASLTSSVSSSGSPTVGASPSVTTTYTVVASLGSCTSTATSTVTYDPVPTFIDVTVGGSVPSGGDTVCYPGTVYYFAAMTPSPLVYASGALGSYSSSDLAVATVGSATGTVYGVSTGTAIISYVDAGCSVTLTKPVIVAGVGFTLSASPSTANYCATGAGITLTATPSGAGATQFLWTDGAGGTAVGLSSTSTSTVVSTPSAATTYYYVFATNPTSQCHAQSGLVTVNNVTPVISGGTVTICQGASTTWSATMGAGTWSSLNTAIATVSAAGVVTGVLSGSGGVATIQFVNTSSGCIVTRDINVNATPVLSATPASAVVCGGVGVTLTASGAPTYSWAPNTSLSATTGSTVFTTAASAITYTITGTSVAGCTSTLTKAVGVGTGVAVLAATTSASVCPGGNVTLSGAGYFTSGTSYTVTTIPFSLATLTGAAVTSVSGDETNSAALSLPFTFNFFGTNYTTFSLQCNGFMTLGSTIPATNYSASNLPNTAAPRPAIMIFGRDLNAVTALRYETFGTAPNRSFVVYFKDVSTYGSTDLAFDGQIILYETINVIDLMIARKSSTSTCNVGIQDATGTLYASPFGAASVNATGLTNTGYRFSMPVTSPTYAWTPTSGVTSTAGGTTAATVSSPTTYSLTVTSTAGCSGTGTVAVGNYPLPTVSISAATPCYNVPMTASGAVSYTWAPNTTISATTGATVTATPVTAITYTATGTSVNGCLGTGTKTINPVPVITASSATYCSSGSPVAITGSGGSTYTWAPFATLSSSAGTSVNASPSATTTYTVTGTTAAGCVGTGTTSVTFNGATTVITGPSATLCLPGSMNLTQGGSGGTWSSSDPSVATVDQAGVVYGVIAGSSTTITYDNPTCGGSATYLVNVANGGFTVSVATPSGTNYCNSGTALPLTASNTGSAINYSWSPSSGLDATNTASVNASPAATTTIYTVTASDGTCTNNTTVTINNITPAPISGGVTALCTGFSTTWTSSGGNTWSSSAPAVASVNSSTGVIAALSIGTATITYTNTSTGCYVVRNITVNGSPSLAASPATAAVCSGIGVTLTASGASTYSWAPNTSLSATTGASVVSTAGSAITYTITGTSATGCTATLTKSVGVGSAVSATATASSFTVCAGSPVTLTGAGYIASGTSYTVTSVPFAYRTLTGAAVTSVSGDETNSAALSLPFTFNFFGTNYTQFSLQCNGFMTLGNAIPATNYSPNNLPSNGNSNPAILLFGRDLNALTAIQYETFGTSPNRSFVVYFKDVSTFGSTDLAFDGQIILYETSNIVDLMIARKSAVNTSNVGIQNAGGTLYASPFGAASVNATGLTNTGYRFSIPLTGGTYAWTPTSGVASTASAVTSASVTGTTTYSVTATNPTSGCNATATTTVYNYPAVLPSITPATVTACIGVSTTLSIDQVTAGSGTWSHGSYGAIATVNSSTGAVTGVSAGTAVITFTNLCGTTTTRNVVVNPAPTAISVTPTVTSLCMGGTATLSNGTPGGTWTSSSPTVASINASTGVITTIAGGSTTFTYATGCGAPATISFSVNDAPVDITPLTTVDACIGQTTTLSEASLGGTWSHGVFGSIATVNSSTGVVTGVSAGTATITYGNGCGADVYRDVNVNPAPGAIGGFGTICQATSATLTNSLPGGTWVSNNTAIATVDATTGEVGGVAGGTTTISYVTTGCNAVTASETITPLPAAIGGASIMCTSNTTTLTNTVPGGANPWSSTSATGSGSINTATGVLTSTASVGTVTVSYTNTCGSVGKVVTVSSTPASISGTTSLCASGTPTVLSQNFNDTVGQIPSGGLWTIRSYGSNPASTNNWRLVPASPTAGTWTNTTVTGDGSNFIGANADAEGSGTTIKSYITSPTFSTVGLTTATLTFNEYGLSNSVWDAALLIQYTTDGGTAWNNLASFYGGSSGATSWTAGTPNYSIAIPSDAVGQPNVQIRFYYQSSWGFYWAMDNVKIIGPSIAPTSTLTDATPAGATPWSSGNTAIATINSSTGVMTGVAGGTTNITYTTPCGTTFTPVTINAAPAPVGGSSSVCVGATITLTNASTGGTWSSLSPTVATVNPSTGAVTGLAGGTSYIAYGSSCGASTVKLVTVIAAPTAITGSTALCPTSTGNLGQLLNTATGTWSSATPAAVTVNSSTGVNGAAGASGTSSIITFTGTCGSATTTVTVGGGGATAPIVGSTTLCAPLATATDVLINNFNTSYTGSLGGTWNMSVNAGNFACGFNRTTGGGIGDGSVYLASSPTSAPASGANVELITPSFSTVGMTSATVTFNHYLVYAAAVSTTVDYSTNGGSSWTTITTYSASTGTTTWSSATPNGSVTLPAGALGNAATLLRWKASGISAGTGSLWYLDNFKLQAKYAPSTVYTDATPGGSWSSTNSAAATVSGGTVFGVAAGSSNISYTTSCGGVVKTITVTPAPGSITGASTTLCASTSMTLSNSSAGGTWSSSNTSVATVNPSTGVVTGVGTGTADITYVTACGTPPPYTLTVLAQPAAIVGATSLCTSSSATLTNTTTGGTWSTTAPTVVSINASTGVMTSFLVTGTPVTISYNNGCTAATSSVVVSGSPGAISGTTTLCVPSTGTTTLIDQNFTSLTGATGGTWSVVNTSGNSTSYFQIAASPGFSGLITGDGTNFAQAVPNTYGSGVAVTELRSPSFSTSSMTIATVSLNLYYSALSGDVVTLDYSTNGGSSWSNLASTGGTTFGTATWTSATPTYTTNLPAAALNQSNVMLRVYYSSNGGNWMGVDNVLVVANKFRTLLTDATAGGSWATTASSIASVNASSGIMTAVAAGTANISYTACSASVGTPVTIKGTPGAITGISSFCIGASITASNSATGGTWSVVNTAVATIDANTGQLFGVGAGTTTISYSNGCGNAVGTSITVKAPPAAIVGASSMCPTTSSPAFTSTTNLTNTVGGGTWSTSDPTVATVGSFSGVVTAALTGVSGNSVTITYGNGCGTDAIKIIDIDGTTDPIVGASTICSSPSPLVLTSFESGVPSTSGSPVDGWSYVQGVGAANGYFSSMVGASTTNPTSGVPTGGGTNVVMFGSNTITAGNTAALVSPAFDLTGANGGRVSFYMYRDGTAGVASNYDSIAVYVNTTPTIGGTRIGSVCRSRTLTTAFTGTVGAASWQKVTYTIPATISGATNYVVIKGVSAAGNNMYLDSLMIRNNTSVTTLTDATAGGTWSTSTPSVATVTATGIVSSVASITSSSTVTISYTGACGAPVENVMTVNPTPGTNTAGATTLCPGGTTTMANTNTVPGGAWSSSNTAVATVNSSTGVVTGVGAGSAIISYTAGCGNPGITAITVNSLPTVSLVTSSATTLCAGSAFTLTAGSVTGTGGLTSYNWSGPAGYATTGTATAVTYTVPDASATGQYSLTVTYPGAGCTSAPVQTGTVTVNDYPVVYNVTGGNGCTATGIAVGLNNSQTSVINYSLIKSPSTVIATQTGTSTTLAFAPVTANGTYFVKATSAVGCISTMNGADTINTTPSASVSAAMPNICQPTASASIGISTIVGAPTTYSVAWDATALSDGGFSNISGATLSGSSVTLIYNPAGGAGSFDGTLTLSNAACTSAPYPVHTIVHSNPVVTVSAVNVPCMGYAGSIDFTGTDSATVSYSKDGAAATSFTFSGTTHNLSTGLITSAHNYLIIDAHNAVCTTTVGTTITIDPTPMAWVGGTGGAGHESEWNRTTNWSCGFVPTVADDVSIQAAAFNPVIPSAFTATTRNLTVSSGGVLVVDGSGKVEVGGSYNNSAQVLGAGKVVLNGASAQTITGIGTTNNLELNNSNGATINIGSRMIIGSTITITVGTLTTNDSLELASTDTNSTARIAEIPASGAVISGKVKVDQYVMGGFRRYRFFGHPFSDTILLNQLQPYIDITGPGGTANGFRPTASNAPSAYRLDPYVSNSSVGYDPGWKPFTKINAGAADSNMVHPGQGIRLFFRGAKGEGLGYAGWAGAYTPSSTTFKMMGNVNQGNVSIPLAQGVSATLQSFNMVGNPYASPVDMGTVIFNARAAGQVMGGAFFVFDPAMGAGGQFVSVNLGGSAVPYYVQANTCIQVQADHDGAHIDFTESDKSASTSNYLYKTPVQYTALSVYDEKNHIWDMLKINFNDKATDENDRMLDAAKPMGAADFNFYTKSADNLNLAVDSRPFVAEKVIPLGIASGYQQNFIIRADNVVVPAGGSLVLHDKLLEKYVDLNAGTEYPFTIGKDKTTQGDRFELALKSNVPAAVKSLAVTMTPNPTTDDVKISFTSGKKEKVTVRVMDISGVSIYNQDLGVQQNGTVSVPLSTFAAGIYMVELTQGEQKVTQRLVKE</sequence>
<keyword evidence="1" id="KW-0732">Signal</keyword>
<dbReference type="SMART" id="SM00635">
    <property type="entry name" value="BID_2"/>
    <property type="match status" value="11"/>
</dbReference>
<feature type="domain" description="BIG2" evidence="2">
    <location>
        <begin position="1392"/>
        <end position="1465"/>
    </location>
</feature>
<accession>A0A2S7SXN3</accession>
<dbReference type="Gene3D" id="2.60.120.260">
    <property type="entry name" value="Galactose-binding domain-like"/>
    <property type="match status" value="3"/>
</dbReference>
<dbReference type="NCBIfam" id="TIGR04183">
    <property type="entry name" value="Por_Secre_tail"/>
    <property type="match status" value="1"/>
</dbReference>
<feature type="domain" description="BIG2" evidence="2">
    <location>
        <begin position="665"/>
        <end position="736"/>
    </location>
</feature>
<feature type="domain" description="BIG2" evidence="2">
    <location>
        <begin position="2850"/>
        <end position="2928"/>
    </location>
</feature>
<feature type="domain" description="BIG2" evidence="2">
    <location>
        <begin position="2391"/>
        <end position="2453"/>
    </location>
</feature>
<dbReference type="Pfam" id="PF18962">
    <property type="entry name" value="Por_Secre_tail"/>
    <property type="match status" value="1"/>
</dbReference>
<evidence type="ECO:0000256" key="1">
    <source>
        <dbReference type="SAM" id="SignalP"/>
    </source>
</evidence>
<feature type="domain" description="BIG2" evidence="2">
    <location>
        <begin position="3177"/>
        <end position="3250"/>
    </location>
</feature>
<dbReference type="InterPro" id="IPR003343">
    <property type="entry name" value="Big_2"/>
</dbReference>
<evidence type="ECO:0000313" key="3">
    <source>
        <dbReference type="EMBL" id="PQJ11345.1"/>
    </source>
</evidence>
<reference evidence="3 4" key="1">
    <citation type="submission" date="2018-01" db="EMBL/GenBank/DDBJ databases">
        <title>A novel member of the phylum Bacteroidetes isolated from glacier ice.</title>
        <authorList>
            <person name="Liu Q."/>
            <person name="Xin Y.-H."/>
        </authorList>
    </citation>
    <scope>NUCLEOTIDE SEQUENCE [LARGE SCALE GENOMIC DNA]</scope>
    <source>
        <strain evidence="3 4">RB1R16</strain>
    </source>
</reference>
<dbReference type="RefSeq" id="WP_105038224.1">
    <property type="nucleotide sequence ID" value="NZ_PPSL01000002.1"/>
</dbReference>
<evidence type="ECO:0000259" key="2">
    <source>
        <dbReference type="SMART" id="SM00635"/>
    </source>
</evidence>
<protein>
    <recommendedName>
        <fullName evidence="2">BIG2 domain-containing protein</fullName>
    </recommendedName>
</protein>
<gene>
    <name evidence="3" type="ORF">CJD36_005965</name>
</gene>
<evidence type="ECO:0000313" key="4">
    <source>
        <dbReference type="Proteomes" id="UP000239872"/>
    </source>
</evidence>
<name>A0A2S7SXN3_9BACT</name>